<organism evidence="1 2">
    <name type="scientific">Candidatus Deianiraea vastatrix</name>
    <dbReference type="NCBI Taxonomy" id="2163644"/>
    <lineage>
        <taxon>Bacteria</taxon>
        <taxon>Pseudomonadati</taxon>
        <taxon>Pseudomonadota</taxon>
        <taxon>Alphaproteobacteria</taxon>
        <taxon>Rickettsiales</taxon>
        <taxon>Candidatus Deianiraeaceae</taxon>
        <taxon>Candidatus Deianiraea</taxon>
    </lineage>
</organism>
<dbReference type="Proteomes" id="UP000321934">
    <property type="component" value="Chromosome"/>
</dbReference>
<dbReference type="RefSeq" id="WP_146820207.1">
    <property type="nucleotide sequence ID" value="NZ_CP029077.1"/>
</dbReference>
<sequence>MKNSNLIILNQGFEESVKQGGRPVDVFLDGKYVTDNPENCFAEDVFLKVKNTPELKDISIVVSGIPRILSVTRASRPFTERGLVIQVTPRNNDNDNLLIVAQCNIKHYGKTYQDTYNKNSKNNGGTVEKVKITNDLNKWQQKEKDKKQKLQFQVK</sequence>
<evidence type="ECO:0000313" key="1">
    <source>
        <dbReference type="EMBL" id="QED22899.1"/>
    </source>
</evidence>
<reference evidence="1 2" key="1">
    <citation type="journal article" date="2019" name="ISME J.">
        <title>Deianiraea, an extracellular bacterium associated with the ciliate Paramecium, suggests an alternative scenario for the evolution of Rickettsiales.</title>
        <authorList>
            <person name="Castelli M."/>
            <person name="Sabaneyeva E."/>
            <person name="Lanzoni O."/>
            <person name="Lebedeva N."/>
            <person name="Floriano A.M."/>
            <person name="Gaiarsa S."/>
            <person name="Benken K."/>
            <person name="Modeo L."/>
            <person name="Bandi C."/>
            <person name="Potekhin A."/>
            <person name="Sassera D."/>
            <person name="Petroni G."/>
        </authorList>
    </citation>
    <scope>NUCLEOTIDE SEQUENCE [LARGE SCALE GENOMIC DNA]</scope>
    <source>
        <strain evidence="1">CyL4-1</strain>
    </source>
</reference>
<evidence type="ECO:0000313" key="2">
    <source>
        <dbReference type="Proteomes" id="UP000321934"/>
    </source>
</evidence>
<protein>
    <submittedName>
        <fullName evidence="1">Uncharacterized protein</fullName>
    </submittedName>
</protein>
<dbReference type="EMBL" id="CP029077">
    <property type="protein sequence ID" value="QED22899.1"/>
    <property type="molecule type" value="Genomic_DNA"/>
</dbReference>
<proteinExistence type="predicted"/>
<gene>
    <name evidence="1" type="ORF">Deia_00085</name>
</gene>
<name>A0A5B8XC20_9RICK</name>
<accession>A0A5B8XC20</accession>
<keyword evidence="2" id="KW-1185">Reference proteome</keyword>
<dbReference type="AlphaFoldDB" id="A0A5B8XC20"/>